<dbReference type="InterPro" id="IPR003593">
    <property type="entry name" value="AAA+_ATPase"/>
</dbReference>
<dbReference type="Proteomes" id="UP000289411">
    <property type="component" value="Unassembled WGS sequence"/>
</dbReference>
<evidence type="ECO:0000256" key="3">
    <source>
        <dbReference type="ARBA" id="ARBA00022475"/>
    </source>
</evidence>
<evidence type="ECO:0000259" key="10">
    <source>
        <dbReference type="PROSITE" id="PS50893"/>
    </source>
</evidence>
<dbReference type="AlphaFoldDB" id="A0A4Q2REV3"/>
<keyword evidence="9" id="KW-0472">Membrane</keyword>
<keyword evidence="6" id="KW-0547">Nucleotide-binding</keyword>
<dbReference type="OrthoDB" id="9805029at2"/>
<dbReference type="GO" id="GO:0005524">
    <property type="term" value="F:ATP binding"/>
    <property type="evidence" value="ECO:0007669"/>
    <property type="project" value="UniProtKB-KW"/>
</dbReference>
<protein>
    <submittedName>
        <fullName evidence="11">Sugar ABC transporter ATP-binding protein</fullName>
    </submittedName>
</protein>
<evidence type="ECO:0000256" key="4">
    <source>
        <dbReference type="ARBA" id="ARBA00022597"/>
    </source>
</evidence>
<evidence type="ECO:0000256" key="7">
    <source>
        <dbReference type="ARBA" id="ARBA00022840"/>
    </source>
</evidence>
<evidence type="ECO:0000256" key="1">
    <source>
        <dbReference type="ARBA" id="ARBA00004202"/>
    </source>
</evidence>
<comment type="caution">
    <text evidence="11">The sequence shown here is derived from an EMBL/GenBank/DDBJ whole genome shotgun (WGS) entry which is preliminary data.</text>
</comment>
<dbReference type="GO" id="GO:0016887">
    <property type="term" value="F:ATP hydrolysis activity"/>
    <property type="evidence" value="ECO:0007669"/>
    <property type="project" value="InterPro"/>
</dbReference>
<dbReference type="GO" id="GO:0005886">
    <property type="term" value="C:plasma membrane"/>
    <property type="evidence" value="ECO:0007669"/>
    <property type="project" value="UniProtKB-SubCell"/>
</dbReference>
<name>A0A4Q2REV3_9HYPH</name>
<dbReference type="CDD" id="cd03216">
    <property type="entry name" value="ABC_Carb_Monos_I"/>
    <property type="match status" value="1"/>
</dbReference>
<keyword evidence="7 11" id="KW-0067">ATP-binding</keyword>
<dbReference type="InterPro" id="IPR003439">
    <property type="entry name" value="ABC_transporter-like_ATP-bd"/>
</dbReference>
<evidence type="ECO:0000256" key="9">
    <source>
        <dbReference type="ARBA" id="ARBA00023136"/>
    </source>
</evidence>
<proteinExistence type="predicted"/>
<evidence type="ECO:0000256" key="8">
    <source>
        <dbReference type="ARBA" id="ARBA00022967"/>
    </source>
</evidence>
<keyword evidence="4" id="KW-0762">Sugar transport</keyword>
<sequence>MRNISKTFPGVKALSNVNLTIYPGEVHALMGENGAGKSTLMKTLSGAYQADPGGEIRVGGVPLKASGPIEARAAGVSIIYQELALSPNLTVAENIYLNREPRRGGLIDRGAMLRGSEGVLQRLGAAFTPATLVGTLSIAEQQMVEIARAVHAESRILVMDEPTTALSSRESEKLFEIVRQLRRDGLAIIYISHRMAEVYELSDRVSVLRDGTYVGTILRDEMTPELVVKMMVGRDLSSFYKKSHRFSPDAPPVLEVRGLGDGRRVHDVSFDLHPGEVLGLAGLVGAGRTEMARMLFGADPRSTGEVRLAGKSVQIRSPQDAIDVGIVYLTEDRKAEGVLLDMSAKDNINLMICGKDSRAGILDLRKALQRCRDAIAAMKIRVAGPEITVGSLSGGNQQKCLLSRLLETRPMVLILDEPTRGVDVGAKSEIYRIIDDLAKSGAGVLVISSELAEVVGVADRVIVMREGHLEGEVTGDDIDQENIIALATAATRVSPVAGAAGGFDLGDAAPAGQVAVGHNPGASRPTAH</sequence>
<comment type="subcellular location">
    <subcellularLocation>
        <location evidence="1">Cell membrane</location>
        <topology evidence="1">Peripheral membrane protein</topology>
    </subcellularLocation>
</comment>
<dbReference type="SUPFAM" id="SSF52540">
    <property type="entry name" value="P-loop containing nucleoside triphosphate hydrolases"/>
    <property type="match status" value="2"/>
</dbReference>
<dbReference type="FunFam" id="3.40.50.300:FF:000127">
    <property type="entry name" value="Ribose import ATP-binding protein RbsA"/>
    <property type="match status" value="1"/>
</dbReference>
<evidence type="ECO:0000256" key="5">
    <source>
        <dbReference type="ARBA" id="ARBA00022737"/>
    </source>
</evidence>
<keyword evidence="2" id="KW-0813">Transport</keyword>
<reference evidence="11 12" key="1">
    <citation type="submission" date="2018-09" db="EMBL/GenBank/DDBJ databases">
        <authorList>
            <person name="Grouzdev D.S."/>
            <person name="Krutkina M.S."/>
        </authorList>
    </citation>
    <scope>NUCLEOTIDE SEQUENCE [LARGE SCALE GENOMIC DNA]</scope>
    <source>
        <strain evidence="11 12">RmlP001</strain>
    </source>
</reference>
<evidence type="ECO:0000256" key="6">
    <source>
        <dbReference type="ARBA" id="ARBA00022741"/>
    </source>
</evidence>
<dbReference type="EMBL" id="QYBC01000004">
    <property type="protein sequence ID" value="RYB06480.1"/>
    <property type="molecule type" value="Genomic_DNA"/>
</dbReference>
<dbReference type="SMART" id="SM00382">
    <property type="entry name" value="AAA"/>
    <property type="match status" value="2"/>
</dbReference>
<feature type="domain" description="ABC transporter" evidence="10">
    <location>
        <begin position="248"/>
        <end position="491"/>
    </location>
</feature>
<dbReference type="Pfam" id="PF00005">
    <property type="entry name" value="ABC_tran"/>
    <property type="match status" value="2"/>
</dbReference>
<keyword evidence="3" id="KW-1003">Cell membrane</keyword>
<reference evidence="11 12" key="2">
    <citation type="submission" date="2019-02" db="EMBL/GenBank/DDBJ databases">
        <title>'Lichenibacterium ramalinii' gen. nov. sp. nov., 'Lichenibacterium minor' gen. nov. sp. nov.</title>
        <authorList>
            <person name="Pankratov T."/>
        </authorList>
    </citation>
    <scope>NUCLEOTIDE SEQUENCE [LARGE SCALE GENOMIC DNA]</scope>
    <source>
        <strain evidence="11 12">RmlP001</strain>
    </source>
</reference>
<evidence type="ECO:0000313" key="11">
    <source>
        <dbReference type="EMBL" id="RYB06480.1"/>
    </source>
</evidence>
<gene>
    <name evidence="11" type="ORF">D3272_06375</name>
</gene>
<dbReference type="Gene3D" id="3.40.50.300">
    <property type="entry name" value="P-loop containing nucleotide triphosphate hydrolases"/>
    <property type="match status" value="2"/>
</dbReference>
<dbReference type="InterPro" id="IPR027417">
    <property type="entry name" value="P-loop_NTPase"/>
</dbReference>
<feature type="domain" description="ABC transporter" evidence="10">
    <location>
        <begin position="1"/>
        <end position="235"/>
    </location>
</feature>
<accession>A0A4Q2REV3</accession>
<dbReference type="InterPro" id="IPR050107">
    <property type="entry name" value="ABC_carbohydrate_import_ATPase"/>
</dbReference>
<dbReference type="PROSITE" id="PS50893">
    <property type="entry name" value="ABC_TRANSPORTER_2"/>
    <property type="match status" value="2"/>
</dbReference>
<organism evidence="11 12">
    <name type="scientific">Lichenibacterium ramalinae</name>
    <dbReference type="NCBI Taxonomy" id="2316527"/>
    <lineage>
        <taxon>Bacteria</taxon>
        <taxon>Pseudomonadati</taxon>
        <taxon>Pseudomonadota</taxon>
        <taxon>Alphaproteobacteria</taxon>
        <taxon>Hyphomicrobiales</taxon>
        <taxon>Lichenihabitantaceae</taxon>
        <taxon>Lichenibacterium</taxon>
    </lineage>
</organism>
<keyword evidence="5" id="KW-0677">Repeat</keyword>
<evidence type="ECO:0000256" key="2">
    <source>
        <dbReference type="ARBA" id="ARBA00022448"/>
    </source>
</evidence>
<keyword evidence="8" id="KW-1278">Translocase</keyword>
<evidence type="ECO:0000313" key="12">
    <source>
        <dbReference type="Proteomes" id="UP000289411"/>
    </source>
</evidence>
<dbReference type="PANTHER" id="PTHR43790:SF3">
    <property type="entry name" value="D-ALLOSE IMPORT ATP-BINDING PROTEIN ALSA-RELATED"/>
    <property type="match status" value="1"/>
</dbReference>
<dbReference type="CDD" id="cd03215">
    <property type="entry name" value="ABC_Carb_Monos_II"/>
    <property type="match status" value="1"/>
</dbReference>
<keyword evidence="12" id="KW-1185">Reference proteome</keyword>
<dbReference type="PANTHER" id="PTHR43790">
    <property type="entry name" value="CARBOHYDRATE TRANSPORT ATP-BINDING PROTEIN MG119-RELATED"/>
    <property type="match status" value="1"/>
</dbReference>